<protein>
    <submittedName>
        <fullName evidence="3">(California timema) hypothetical protein</fullName>
    </submittedName>
</protein>
<dbReference type="InterPro" id="IPR029332">
    <property type="entry name" value="PEHE_dom"/>
</dbReference>
<evidence type="ECO:0000259" key="2">
    <source>
        <dbReference type="SMART" id="SM01300"/>
    </source>
</evidence>
<reference evidence="3" key="1">
    <citation type="submission" date="2020-11" db="EMBL/GenBank/DDBJ databases">
        <authorList>
            <person name="Tran Van P."/>
        </authorList>
    </citation>
    <scope>NUCLEOTIDE SEQUENCE</scope>
</reference>
<dbReference type="PANTHER" id="PTHR22443">
    <property type="entry name" value="NON-SPECIFIC LETHAL 1, ISOFORM M"/>
    <property type="match status" value="1"/>
</dbReference>
<dbReference type="AlphaFoldDB" id="A0A7R9J206"/>
<gene>
    <name evidence="3" type="ORF">TCMB3V08_LOCUS3934</name>
</gene>
<dbReference type="PANTHER" id="PTHR22443:SF18">
    <property type="entry name" value="NON-SPECIFIC LETHAL 1, ISOFORM M"/>
    <property type="match status" value="1"/>
</dbReference>
<organism evidence="3">
    <name type="scientific">Timema californicum</name>
    <name type="common">California timema</name>
    <name type="synonym">Walking stick</name>
    <dbReference type="NCBI Taxonomy" id="61474"/>
    <lineage>
        <taxon>Eukaryota</taxon>
        <taxon>Metazoa</taxon>
        <taxon>Ecdysozoa</taxon>
        <taxon>Arthropoda</taxon>
        <taxon>Hexapoda</taxon>
        <taxon>Insecta</taxon>
        <taxon>Pterygota</taxon>
        <taxon>Neoptera</taxon>
        <taxon>Polyneoptera</taxon>
        <taxon>Phasmatodea</taxon>
        <taxon>Timematodea</taxon>
        <taxon>Timematoidea</taxon>
        <taxon>Timematidae</taxon>
        <taxon>Timema</taxon>
    </lineage>
</organism>
<dbReference type="GO" id="GO:0035035">
    <property type="term" value="F:histone acetyltransferase binding"/>
    <property type="evidence" value="ECO:0007669"/>
    <property type="project" value="TreeGrafter"/>
</dbReference>
<dbReference type="EMBL" id="OE180414">
    <property type="protein sequence ID" value="CAD7571257.1"/>
    <property type="molecule type" value="Genomic_DNA"/>
</dbReference>
<feature type="region of interest" description="Disordered" evidence="1">
    <location>
        <begin position="270"/>
        <end position="304"/>
    </location>
</feature>
<accession>A0A7R9J206</accession>
<proteinExistence type="predicted"/>
<feature type="domain" description="PEHE" evidence="2">
    <location>
        <begin position="388"/>
        <end position="524"/>
    </location>
</feature>
<sequence>MQGFVSLLIQMVTRQGSPYYYTLACKRAAWRWGQDRAGVASRWTWLQAQISDLEYRIRQHTDLHRQIRATKGPVSLGEASGVASSPGRVVVNGFHGPVKESSGSGRTRPLMRSAFRKRRLLPTDGLHRTSKKAARPSSVRCGCRPGPLGSSCPLCTGRSDPMEGQQPDTLTAGERVALLDPTFHPVLSFRDDIPSGMHYDAVMRMAEWQQRTLRTLRAAKVVDKDRGLQDRRTKAQHQHTQQHVRRKYIRRKPLASSTLTAKIKHKLSVRGRKPKNHHQEVGKLSLHRMRQRRRQSSRGPATPNAIVAMSAIVPALTVAGADEEAEGEESMAGSKNPSPIPSPLGFSLGKDLLSYRRKRENSYDIDNIVIPYSIAAATRVEKLPYKEIPTPKWRVAELNTKLDLKNNGMVRHSSEDSDVEDLNEDTIVARHERCEVDEKKKFMSYLKFPHSGRSRAHRRTDSMAESMSYLNNFYSSITYVAPYETRTYPLPEGMYETLLSQMPEGHPFPPCPATPKNHLTKDNYDLANALVVLSSTAEDGEIKVRISSDHSTPASPSSDSTESALGEGEDPNDPEWTVFSNVKR</sequence>
<dbReference type="InterPro" id="IPR026180">
    <property type="entry name" value="NSL1"/>
</dbReference>
<feature type="compositionally biased region" description="Basic residues" evidence="1">
    <location>
        <begin position="234"/>
        <end position="243"/>
    </location>
</feature>
<feature type="region of interest" description="Disordered" evidence="1">
    <location>
        <begin position="321"/>
        <end position="343"/>
    </location>
</feature>
<name>A0A7R9J206_TIMCA</name>
<dbReference type="SMART" id="SM01300">
    <property type="entry name" value="PEHE"/>
    <property type="match status" value="1"/>
</dbReference>
<feature type="compositionally biased region" description="Basic residues" evidence="1">
    <location>
        <begin position="285"/>
        <end position="296"/>
    </location>
</feature>
<evidence type="ECO:0000313" key="3">
    <source>
        <dbReference type="EMBL" id="CAD7571257.1"/>
    </source>
</evidence>
<feature type="region of interest" description="Disordered" evidence="1">
    <location>
        <begin position="224"/>
        <end position="243"/>
    </location>
</feature>
<evidence type="ECO:0000256" key="1">
    <source>
        <dbReference type="SAM" id="MobiDB-lite"/>
    </source>
</evidence>
<feature type="region of interest" description="Disordered" evidence="1">
    <location>
        <begin position="543"/>
        <end position="584"/>
    </location>
</feature>
<feature type="compositionally biased region" description="Basic and acidic residues" evidence="1">
    <location>
        <begin position="224"/>
        <end position="233"/>
    </location>
</feature>
<dbReference type="GO" id="GO:0044545">
    <property type="term" value="C:NSL complex"/>
    <property type="evidence" value="ECO:0007669"/>
    <property type="project" value="TreeGrafter"/>
</dbReference>
<feature type="compositionally biased region" description="Low complexity" evidence="1">
    <location>
        <begin position="549"/>
        <end position="564"/>
    </location>
</feature>